<comment type="caution">
    <text evidence="1">The sequence shown here is derived from an EMBL/GenBank/DDBJ whole genome shotgun (WGS) entry which is preliminary data.</text>
</comment>
<dbReference type="AlphaFoldDB" id="A0AAD6MMY3"/>
<dbReference type="EMBL" id="JAQIZT010000008">
    <property type="protein sequence ID" value="KAJ6988519.1"/>
    <property type="molecule type" value="Genomic_DNA"/>
</dbReference>
<evidence type="ECO:0000313" key="2">
    <source>
        <dbReference type="Proteomes" id="UP001164929"/>
    </source>
</evidence>
<dbReference type="Proteomes" id="UP001164929">
    <property type="component" value="Chromosome 8"/>
</dbReference>
<name>A0AAD6MMY3_9ROSI</name>
<organism evidence="1 2">
    <name type="scientific">Populus alba x Populus x berolinensis</name>
    <dbReference type="NCBI Taxonomy" id="444605"/>
    <lineage>
        <taxon>Eukaryota</taxon>
        <taxon>Viridiplantae</taxon>
        <taxon>Streptophyta</taxon>
        <taxon>Embryophyta</taxon>
        <taxon>Tracheophyta</taxon>
        <taxon>Spermatophyta</taxon>
        <taxon>Magnoliopsida</taxon>
        <taxon>eudicotyledons</taxon>
        <taxon>Gunneridae</taxon>
        <taxon>Pentapetalae</taxon>
        <taxon>rosids</taxon>
        <taxon>fabids</taxon>
        <taxon>Malpighiales</taxon>
        <taxon>Salicaceae</taxon>
        <taxon>Saliceae</taxon>
        <taxon>Populus</taxon>
    </lineage>
</organism>
<accession>A0AAD6MMY3</accession>
<keyword evidence="2" id="KW-1185">Reference proteome</keyword>
<evidence type="ECO:0000313" key="1">
    <source>
        <dbReference type="EMBL" id="KAJ6988519.1"/>
    </source>
</evidence>
<protein>
    <submittedName>
        <fullName evidence="1">Uncharacterized protein</fullName>
    </submittedName>
</protein>
<gene>
    <name evidence="1" type="ORF">NC653_021438</name>
</gene>
<proteinExistence type="predicted"/>
<sequence>MEAQHYHPSLAPSQHPALQLLPLHIWQVIQFTTLGSTSGAAHSSQPWDLLVGLLIHYEFPAKGDQASPEKGNLVDLLVGLLI</sequence>
<reference evidence="1" key="1">
    <citation type="journal article" date="2023" name="Mol. Ecol. Resour.">
        <title>Chromosome-level genome assembly of a triploid poplar Populus alba 'Berolinensis'.</title>
        <authorList>
            <person name="Chen S."/>
            <person name="Yu Y."/>
            <person name="Wang X."/>
            <person name="Wang S."/>
            <person name="Zhang T."/>
            <person name="Zhou Y."/>
            <person name="He R."/>
            <person name="Meng N."/>
            <person name="Wang Y."/>
            <person name="Liu W."/>
            <person name="Liu Z."/>
            <person name="Liu J."/>
            <person name="Guo Q."/>
            <person name="Huang H."/>
            <person name="Sederoff R.R."/>
            <person name="Wang G."/>
            <person name="Qu G."/>
            <person name="Chen S."/>
        </authorList>
    </citation>
    <scope>NUCLEOTIDE SEQUENCE</scope>
    <source>
        <strain evidence="1">SC-2020</strain>
    </source>
</reference>